<proteinExistence type="predicted"/>
<dbReference type="AlphaFoldDB" id="A0AAD7VL69"/>
<dbReference type="SMART" id="SM00054">
    <property type="entry name" value="EFh"/>
    <property type="match status" value="1"/>
</dbReference>
<dbReference type="InterPro" id="IPR018247">
    <property type="entry name" value="EF_Hand_1_Ca_BS"/>
</dbReference>
<keyword evidence="1" id="KW-0106">Calcium</keyword>
<feature type="compositionally biased region" description="Polar residues" evidence="2">
    <location>
        <begin position="88"/>
        <end position="116"/>
    </location>
</feature>
<dbReference type="PROSITE" id="PS00018">
    <property type="entry name" value="EF_HAND_1"/>
    <property type="match status" value="1"/>
</dbReference>
<accession>A0AAD7VL69</accession>
<comment type="caution">
    <text evidence="4">The sequence shown here is derived from an EMBL/GenBank/DDBJ whole genome shotgun (WGS) entry which is preliminary data.</text>
</comment>
<protein>
    <submittedName>
        <fullName evidence="4">Calcium-binding EF-hand</fullName>
    </submittedName>
</protein>
<dbReference type="EMBL" id="JARAOO010000002">
    <property type="protein sequence ID" value="KAJ7979778.1"/>
    <property type="molecule type" value="Genomic_DNA"/>
</dbReference>
<evidence type="ECO:0000256" key="2">
    <source>
        <dbReference type="SAM" id="MobiDB-lite"/>
    </source>
</evidence>
<organism evidence="4 5">
    <name type="scientific">Quillaja saponaria</name>
    <name type="common">Soap bark tree</name>
    <dbReference type="NCBI Taxonomy" id="32244"/>
    <lineage>
        <taxon>Eukaryota</taxon>
        <taxon>Viridiplantae</taxon>
        <taxon>Streptophyta</taxon>
        <taxon>Embryophyta</taxon>
        <taxon>Tracheophyta</taxon>
        <taxon>Spermatophyta</taxon>
        <taxon>Magnoliopsida</taxon>
        <taxon>eudicotyledons</taxon>
        <taxon>Gunneridae</taxon>
        <taxon>Pentapetalae</taxon>
        <taxon>rosids</taxon>
        <taxon>fabids</taxon>
        <taxon>Fabales</taxon>
        <taxon>Quillajaceae</taxon>
        <taxon>Quillaja</taxon>
    </lineage>
</organism>
<feature type="compositionally biased region" description="Basic residues" evidence="2">
    <location>
        <begin position="139"/>
        <end position="148"/>
    </location>
</feature>
<gene>
    <name evidence="4" type="ORF">O6P43_003140</name>
</gene>
<dbReference type="Gene3D" id="1.10.238.10">
    <property type="entry name" value="EF-hand"/>
    <property type="match status" value="1"/>
</dbReference>
<name>A0AAD7VL69_QUISA</name>
<evidence type="ECO:0000313" key="5">
    <source>
        <dbReference type="Proteomes" id="UP001163823"/>
    </source>
</evidence>
<feature type="region of interest" description="Disordered" evidence="2">
    <location>
        <begin position="85"/>
        <end position="148"/>
    </location>
</feature>
<dbReference type="SUPFAM" id="SSF47473">
    <property type="entry name" value="EF-hand"/>
    <property type="match status" value="1"/>
</dbReference>
<evidence type="ECO:0000313" key="4">
    <source>
        <dbReference type="EMBL" id="KAJ7979778.1"/>
    </source>
</evidence>
<feature type="domain" description="EF-hand" evidence="3">
    <location>
        <begin position="18"/>
        <end position="53"/>
    </location>
</feature>
<dbReference type="GO" id="GO:0005509">
    <property type="term" value="F:calcium ion binding"/>
    <property type="evidence" value="ECO:0007669"/>
    <property type="project" value="InterPro"/>
</dbReference>
<dbReference type="Proteomes" id="UP001163823">
    <property type="component" value="Chromosome 2"/>
</dbReference>
<dbReference type="InterPro" id="IPR002048">
    <property type="entry name" value="EF_hand_dom"/>
</dbReference>
<sequence>MEEIRLAALASYNNFSEEQKKEITKIFSSMDVNGDGKVDYMEFFAYYKKIYGEVITMCYIWTSGRPFCDGCGKFITIGEIKGTEETNSHQLNDNSQRPQSQNTEGALSDSSDNENFQPSDDDSQPPQSQDTQEASASSSRRREKKGKRRYAFEFITHALRAAASKTTKATEETVINFFL</sequence>
<evidence type="ECO:0000256" key="1">
    <source>
        <dbReference type="ARBA" id="ARBA00022837"/>
    </source>
</evidence>
<feature type="compositionally biased region" description="Low complexity" evidence="2">
    <location>
        <begin position="124"/>
        <end position="138"/>
    </location>
</feature>
<dbReference type="InterPro" id="IPR011992">
    <property type="entry name" value="EF-hand-dom_pair"/>
</dbReference>
<dbReference type="Pfam" id="PF00036">
    <property type="entry name" value="EF-hand_1"/>
    <property type="match status" value="1"/>
</dbReference>
<reference evidence="4" key="1">
    <citation type="journal article" date="2023" name="Science">
        <title>Elucidation of the pathway for biosynthesis of saponin adjuvants from the soapbark tree.</title>
        <authorList>
            <person name="Reed J."/>
            <person name="Orme A."/>
            <person name="El-Demerdash A."/>
            <person name="Owen C."/>
            <person name="Martin L.B.B."/>
            <person name="Misra R.C."/>
            <person name="Kikuchi S."/>
            <person name="Rejzek M."/>
            <person name="Martin A.C."/>
            <person name="Harkess A."/>
            <person name="Leebens-Mack J."/>
            <person name="Louveau T."/>
            <person name="Stephenson M.J."/>
            <person name="Osbourn A."/>
        </authorList>
    </citation>
    <scope>NUCLEOTIDE SEQUENCE</scope>
    <source>
        <strain evidence="4">S10</strain>
    </source>
</reference>
<evidence type="ECO:0000259" key="3">
    <source>
        <dbReference type="PROSITE" id="PS50222"/>
    </source>
</evidence>
<dbReference type="PROSITE" id="PS50222">
    <property type="entry name" value="EF_HAND_2"/>
    <property type="match status" value="1"/>
</dbReference>
<dbReference type="KEGG" id="qsa:O6P43_003140"/>
<keyword evidence="5" id="KW-1185">Reference proteome</keyword>